<evidence type="ECO:0000313" key="3">
    <source>
        <dbReference type="EMBL" id="KND90160.1"/>
    </source>
</evidence>
<dbReference type="Pfam" id="PF09802">
    <property type="entry name" value="Sec66"/>
    <property type="match status" value="1"/>
</dbReference>
<evidence type="ECO:0000256" key="1">
    <source>
        <dbReference type="SAM" id="MobiDB-lite"/>
    </source>
</evidence>
<dbReference type="Proteomes" id="UP000036947">
    <property type="component" value="Unassembled WGS sequence"/>
</dbReference>
<dbReference type="OrthoDB" id="73168at2759"/>
<dbReference type="EMBL" id="LFRF01000014">
    <property type="protein sequence ID" value="KND90160.1"/>
    <property type="molecule type" value="Genomic_DNA"/>
</dbReference>
<evidence type="ECO:0000256" key="2">
    <source>
        <dbReference type="SAM" id="Phobius"/>
    </source>
</evidence>
<keyword evidence="4" id="KW-1185">Reference proteome</keyword>
<dbReference type="GO" id="GO:0031207">
    <property type="term" value="C:Sec62/Sec63 complex"/>
    <property type="evidence" value="ECO:0007669"/>
    <property type="project" value="InterPro"/>
</dbReference>
<organism evidence="3 4">
    <name type="scientific">Tolypocladium ophioglossoides (strain CBS 100239)</name>
    <name type="common">Snaketongue truffleclub</name>
    <name type="synonym">Elaphocordyceps ophioglossoides</name>
    <dbReference type="NCBI Taxonomy" id="1163406"/>
    <lineage>
        <taxon>Eukaryota</taxon>
        <taxon>Fungi</taxon>
        <taxon>Dikarya</taxon>
        <taxon>Ascomycota</taxon>
        <taxon>Pezizomycotina</taxon>
        <taxon>Sordariomycetes</taxon>
        <taxon>Hypocreomycetidae</taxon>
        <taxon>Hypocreales</taxon>
        <taxon>Ophiocordycipitaceae</taxon>
        <taxon>Tolypocladium</taxon>
    </lineage>
</organism>
<dbReference type="GO" id="GO:0031204">
    <property type="term" value="P:post-translational protein targeting to membrane, translocation"/>
    <property type="evidence" value="ECO:0007669"/>
    <property type="project" value="InterPro"/>
</dbReference>
<feature type="region of interest" description="Disordered" evidence="1">
    <location>
        <begin position="252"/>
        <end position="288"/>
    </location>
</feature>
<keyword evidence="2" id="KW-1133">Transmembrane helix</keyword>
<feature type="compositionally biased region" description="Basic and acidic residues" evidence="1">
    <location>
        <begin position="253"/>
        <end position="264"/>
    </location>
</feature>
<feature type="transmembrane region" description="Helical" evidence="2">
    <location>
        <begin position="69"/>
        <end position="89"/>
    </location>
</feature>
<name>A0A0L0N8N4_TOLOC</name>
<dbReference type="PANTHER" id="PTHR28229:SF1">
    <property type="entry name" value="TRANSLOCATION PROTEIN SEC66"/>
    <property type="match status" value="1"/>
</dbReference>
<feature type="non-terminal residue" evidence="3">
    <location>
        <position position="1"/>
    </location>
</feature>
<dbReference type="InterPro" id="IPR018624">
    <property type="entry name" value="Sec66"/>
</dbReference>
<keyword evidence="2" id="KW-0812">Transmembrane</keyword>
<comment type="caution">
    <text evidence="3">The sequence shown here is derived from an EMBL/GenBank/DDBJ whole genome shotgun (WGS) entry which is preliminary data.</text>
</comment>
<proteinExistence type="predicted"/>
<accession>A0A0L0N8N4</accession>
<dbReference type="STRING" id="1163406.A0A0L0N8N4"/>
<gene>
    <name evidence="3" type="ORF">TOPH_05096</name>
</gene>
<protein>
    <submittedName>
        <fullName evidence="3">Translocation protein sec66</fullName>
    </submittedName>
</protein>
<dbReference type="AlphaFoldDB" id="A0A0L0N8N4"/>
<evidence type="ECO:0000313" key="4">
    <source>
        <dbReference type="Proteomes" id="UP000036947"/>
    </source>
</evidence>
<sequence>PPGQKGRSRKVTSWHVSRATPTITFSCTRCTINSTSTTTDYSRSLFCCFVRSLFSSSSLQYSIMFGVDWMGLALPFAYLLVLSGALMTFSTIYRKRKAAESANLAPWFGPNLQRNVYLSLLHLGPEDGNEKSPRVPDSVLKAALLRRAVEDIERLIQIKTARQACSSLLLRGSVGDDLWQRFQRAEKAMEEELRDVVTEANALAPNWGPTIFQSAHEIVANTKLRQRLGEIQAQTESEKQWWEKRRGQIQSEFMKELDDSEKSSAKGASEDDAVLVDTPSKGSKKGKK</sequence>
<dbReference type="PANTHER" id="PTHR28229">
    <property type="entry name" value="TRANSLOCATION PROTEIN SEC66"/>
    <property type="match status" value="1"/>
</dbReference>
<keyword evidence="2" id="KW-0472">Membrane</keyword>
<reference evidence="3 4" key="1">
    <citation type="journal article" date="2015" name="BMC Genomics">
        <title>The genome of the truffle-parasite Tolypocladium ophioglossoides and the evolution of antifungal peptaibiotics.</title>
        <authorList>
            <person name="Quandt C.A."/>
            <person name="Bushley K.E."/>
            <person name="Spatafora J.W."/>
        </authorList>
    </citation>
    <scope>NUCLEOTIDE SEQUENCE [LARGE SCALE GENOMIC DNA]</scope>
    <source>
        <strain evidence="3 4">CBS 100239</strain>
    </source>
</reference>